<dbReference type="Proteomes" id="UP000578112">
    <property type="component" value="Unassembled WGS sequence"/>
</dbReference>
<keyword evidence="5" id="KW-1185">Reference proteome</keyword>
<accession>A0A7W7MPH8</accession>
<dbReference type="CDD" id="cd01949">
    <property type="entry name" value="GGDEF"/>
    <property type="match status" value="1"/>
</dbReference>
<dbReference type="SMART" id="SM00267">
    <property type="entry name" value="GGDEF"/>
    <property type="match status" value="1"/>
</dbReference>
<dbReference type="InterPro" id="IPR043128">
    <property type="entry name" value="Rev_trsase/Diguanyl_cyclase"/>
</dbReference>
<dbReference type="InterPro" id="IPR000160">
    <property type="entry name" value="GGDEF_dom"/>
</dbReference>
<dbReference type="SUPFAM" id="SSF55073">
    <property type="entry name" value="Nucleotide cyclase"/>
    <property type="match status" value="1"/>
</dbReference>
<dbReference type="PROSITE" id="PS50883">
    <property type="entry name" value="EAL"/>
    <property type="match status" value="1"/>
</dbReference>
<evidence type="ECO:0000256" key="1">
    <source>
        <dbReference type="SAM" id="Phobius"/>
    </source>
</evidence>
<dbReference type="InterPro" id="IPR050706">
    <property type="entry name" value="Cyclic-di-GMP_PDE-like"/>
</dbReference>
<protein>
    <submittedName>
        <fullName evidence="4">Diguanylate cyclase (GGDEF)-like protein</fullName>
    </submittedName>
</protein>
<feature type="transmembrane region" description="Helical" evidence="1">
    <location>
        <begin position="231"/>
        <end position="249"/>
    </location>
</feature>
<dbReference type="Gene3D" id="3.20.20.450">
    <property type="entry name" value="EAL domain"/>
    <property type="match status" value="1"/>
</dbReference>
<organism evidence="4 5">
    <name type="scientific">Actinoplanes digitatis</name>
    <dbReference type="NCBI Taxonomy" id="1868"/>
    <lineage>
        <taxon>Bacteria</taxon>
        <taxon>Bacillati</taxon>
        <taxon>Actinomycetota</taxon>
        <taxon>Actinomycetes</taxon>
        <taxon>Micromonosporales</taxon>
        <taxon>Micromonosporaceae</taxon>
        <taxon>Actinoplanes</taxon>
    </lineage>
</organism>
<keyword evidence="1" id="KW-0812">Transmembrane</keyword>
<keyword evidence="1" id="KW-1133">Transmembrane helix</keyword>
<feature type="domain" description="EAL" evidence="2">
    <location>
        <begin position="500"/>
        <end position="762"/>
    </location>
</feature>
<name>A0A7W7MPH8_9ACTN</name>
<feature type="transmembrane region" description="Helical" evidence="1">
    <location>
        <begin position="170"/>
        <end position="192"/>
    </location>
</feature>
<proteinExistence type="predicted"/>
<feature type="transmembrane region" description="Helical" evidence="1">
    <location>
        <begin position="204"/>
        <end position="225"/>
    </location>
</feature>
<evidence type="ECO:0000259" key="3">
    <source>
        <dbReference type="PROSITE" id="PS50887"/>
    </source>
</evidence>
<dbReference type="SMART" id="SM00052">
    <property type="entry name" value="EAL"/>
    <property type="match status" value="1"/>
</dbReference>
<feature type="transmembrane region" description="Helical" evidence="1">
    <location>
        <begin position="107"/>
        <end position="124"/>
    </location>
</feature>
<comment type="caution">
    <text evidence="4">The sequence shown here is derived from an EMBL/GenBank/DDBJ whole genome shotgun (WGS) entry which is preliminary data.</text>
</comment>
<feature type="transmembrane region" description="Helical" evidence="1">
    <location>
        <begin position="71"/>
        <end position="95"/>
    </location>
</feature>
<dbReference type="EMBL" id="JACHNH010000001">
    <property type="protein sequence ID" value="MBB4762158.1"/>
    <property type="molecule type" value="Genomic_DNA"/>
</dbReference>
<feature type="transmembrane region" description="Helical" evidence="1">
    <location>
        <begin position="12"/>
        <end position="32"/>
    </location>
</feature>
<dbReference type="InterPro" id="IPR029787">
    <property type="entry name" value="Nucleotide_cyclase"/>
</dbReference>
<feature type="transmembrane region" description="Helical" evidence="1">
    <location>
        <begin position="38"/>
        <end position="59"/>
    </location>
</feature>
<dbReference type="RefSeq" id="WP_184993070.1">
    <property type="nucleotide sequence ID" value="NZ_BOMK01000047.1"/>
</dbReference>
<dbReference type="GO" id="GO:0071111">
    <property type="term" value="F:cyclic-guanylate-specific phosphodiesterase activity"/>
    <property type="evidence" value="ECO:0007669"/>
    <property type="project" value="InterPro"/>
</dbReference>
<keyword evidence="1" id="KW-0472">Membrane</keyword>
<reference evidence="4 5" key="1">
    <citation type="submission" date="2020-08" db="EMBL/GenBank/DDBJ databases">
        <title>Sequencing the genomes of 1000 actinobacteria strains.</title>
        <authorList>
            <person name="Klenk H.-P."/>
        </authorList>
    </citation>
    <scope>NUCLEOTIDE SEQUENCE [LARGE SCALE GENOMIC DNA]</scope>
    <source>
        <strain evidence="4 5">DSM 43149</strain>
    </source>
</reference>
<dbReference type="NCBIfam" id="TIGR00254">
    <property type="entry name" value="GGDEF"/>
    <property type="match status" value="1"/>
</dbReference>
<dbReference type="InterPro" id="IPR001633">
    <property type="entry name" value="EAL_dom"/>
</dbReference>
<feature type="domain" description="GGDEF" evidence="3">
    <location>
        <begin position="363"/>
        <end position="491"/>
    </location>
</feature>
<evidence type="ECO:0000259" key="2">
    <source>
        <dbReference type="PROSITE" id="PS50883"/>
    </source>
</evidence>
<dbReference type="PANTHER" id="PTHR33121:SF70">
    <property type="entry name" value="SIGNALING PROTEIN YKOW"/>
    <property type="match status" value="1"/>
</dbReference>
<feature type="transmembrane region" description="Helical" evidence="1">
    <location>
        <begin position="269"/>
        <end position="292"/>
    </location>
</feature>
<dbReference type="SUPFAM" id="SSF141868">
    <property type="entry name" value="EAL domain-like"/>
    <property type="match status" value="1"/>
</dbReference>
<evidence type="ECO:0000313" key="4">
    <source>
        <dbReference type="EMBL" id="MBB4762158.1"/>
    </source>
</evidence>
<evidence type="ECO:0000313" key="5">
    <source>
        <dbReference type="Proteomes" id="UP000578112"/>
    </source>
</evidence>
<dbReference type="Pfam" id="PF00563">
    <property type="entry name" value="EAL"/>
    <property type="match status" value="1"/>
</dbReference>
<dbReference type="PROSITE" id="PS50887">
    <property type="entry name" value="GGDEF"/>
    <property type="match status" value="1"/>
</dbReference>
<sequence>MADDTRSFTRYVWINGGLVVASLVWYVLHATVGAGHVAIAYVAAPLEGCVAVVALFGLWRTVRGNPVARRFWRTLLAAAVSMTLGYVVMAVHAAIYTVGPIPPDMPLPAAAAIALGFTLAMFAVGRVPVGAVGTAERWRMNLDRALACVCCATVLWHFGFAGMLTSDERWSPQTLSLIGLAFLLTIFGLTKVSYLGDGPVDRTAIRMVAVVGLTAAGVAVLATTFGYEGGVPSQAVVLPLGPALLVLAVRTQARAALGRRRASRRSSPLLPYLSIGAVDLCLIAIAVGPLYWPGRVTLSGAVLISILVTVRQFMASRDNRRLLRDIRGQEERLQHEVSHDGLTGLANRARFRDVLQAAIAAERPATVLLVDLDDFKTVNDSLGHDVGDHLLVAVAEVLAEQSGADALPVRVGGDEFAVLLIGGTTVGETVAQRILDALSRPISEHRLLVQASIGIATVAPGATVDSVLRDADVAMYAAKERGKAGHVRYVPGMEEPVLAHIQLGGEIRRGLDAGEFRVVYQPLVALGTGRIVGVEALVRWNHPIRGTVPPIEFIPAAERTGLIVELGRFVLRETCRQTAAWLAEFGPDALQRPAVNVSARQLHDPDFVADVLAALADNGLSTDRLVLELTESAVLRGGQVSQTLHELDRLGIKLALDDFGTGESSLSLLRAFPAAIVKLDKSFVDGIEIDDASPSARDARQAVARAVVQLADALGLETVAEGIENEAQVEQLRALGYVYGQGYHLARPMAAGDFTALLAAQRADSPMRT</sequence>
<dbReference type="Pfam" id="PF00990">
    <property type="entry name" value="GGDEF"/>
    <property type="match status" value="1"/>
</dbReference>
<gene>
    <name evidence="4" type="ORF">BJ971_002714</name>
</gene>
<dbReference type="CDD" id="cd01948">
    <property type="entry name" value="EAL"/>
    <property type="match status" value="1"/>
</dbReference>
<dbReference type="InterPro" id="IPR035919">
    <property type="entry name" value="EAL_sf"/>
</dbReference>
<dbReference type="PANTHER" id="PTHR33121">
    <property type="entry name" value="CYCLIC DI-GMP PHOSPHODIESTERASE PDEF"/>
    <property type="match status" value="1"/>
</dbReference>
<dbReference type="AlphaFoldDB" id="A0A7W7MPH8"/>
<dbReference type="Gene3D" id="3.30.70.270">
    <property type="match status" value="1"/>
</dbReference>
<feature type="transmembrane region" description="Helical" evidence="1">
    <location>
        <begin position="145"/>
        <end position="164"/>
    </location>
</feature>